<keyword evidence="2" id="KW-1185">Reference proteome</keyword>
<dbReference type="Proteomes" id="UP000204225">
    <property type="component" value="Segment"/>
</dbReference>
<protein>
    <submittedName>
        <fullName evidence="1">Holliday junction resolvase</fullName>
    </submittedName>
</protein>
<evidence type="ECO:0000313" key="1">
    <source>
        <dbReference type="EMBL" id="AGM15605.1"/>
    </source>
</evidence>
<name>A0AC59EXE3_9VIRU</name>
<reference evidence="1 2" key="1">
    <citation type="journal article" date="2013" name="Proc. Natl. Acad. Sci. U.S.A.">
        <title>Genome of Phaeocystis globosa virus PgV-16T highlights the common ancestry of the largest known DNA viruses infecting eukaryotes.</title>
        <authorList>
            <person name="Santini S."/>
            <person name="Jeudy S."/>
            <person name="Bartoli J."/>
            <person name="Poirot O."/>
            <person name="Lescot M."/>
            <person name="Abergel C."/>
            <person name="Barbe V."/>
            <person name="Wommack K.E."/>
            <person name="Noordeloos A.A."/>
            <person name="Brussaard C.P."/>
            <person name="Claverie J.M."/>
        </authorList>
    </citation>
    <scope>NUCLEOTIDE SEQUENCE [LARGE SCALE GENOMIC DNA]</scope>
    <source>
        <strain evidence="1 2">16T</strain>
    </source>
</reference>
<proteinExistence type="predicted"/>
<gene>
    <name evidence="1" type="ORF">PGCG_00294</name>
</gene>
<accession>A0AC59EXE3</accession>
<organism evidence="1 2">
    <name type="scientific">Phaeocystis globosa virus PgV-16T</name>
    <dbReference type="NCBI Taxonomy" id="3071227"/>
    <lineage>
        <taxon>Viruses</taxon>
        <taxon>Varidnaviria</taxon>
        <taxon>Bamfordvirae</taxon>
        <taxon>Nucleocytoviricota</taxon>
        <taxon>Megaviricetes</taxon>
        <taxon>Imitervirales</taxon>
        <taxon>Mesomimiviridae</taxon>
        <taxon>Tethysvirus</taxon>
        <taxon>Tethysvirus hollandense</taxon>
    </lineage>
</organism>
<evidence type="ECO:0000313" key="2">
    <source>
        <dbReference type="Proteomes" id="UP000204225"/>
    </source>
</evidence>
<sequence>MKLLSIDIGIKNLAFAILEQDEDTHKFIISKWDIINLCQQIPTCSLCKKPAKFTKDGDNFCKIHTRNQKYKLPTIVTKGLSNKSLKNVMAIASENNIEFDKKITKVDLVKLIEEHIDNTCFDSINSISANDMSLIDLGVNLKTELNKLFTTIDLCSIDMILLENQISPIANRMKTIQGMVTQYFIDYGNHNIKFMSAANKLKPFSDKKTDYKERKLLSIQYTQELLSRKIMENDLDYFNKNNKKDDLADCLLQGIYFLTTFNKLDIFSKILV</sequence>
<dbReference type="EMBL" id="KC662249">
    <property type="protein sequence ID" value="AGM15605.1"/>
    <property type="molecule type" value="Genomic_DNA"/>
</dbReference>